<dbReference type="GeneID" id="68101120"/>
<proteinExistence type="predicted"/>
<keyword evidence="3" id="KW-1185">Reference proteome</keyword>
<dbReference type="AlphaFoldDB" id="A0AA88KKP9"/>
<dbReference type="EMBL" id="PYSW02000035">
    <property type="protein sequence ID" value="KAG2378044.1"/>
    <property type="molecule type" value="Genomic_DNA"/>
</dbReference>
<keyword evidence="1" id="KW-0175">Coiled coil</keyword>
<name>A0AA88KKP9_NAELO</name>
<feature type="coiled-coil region" evidence="1">
    <location>
        <begin position="90"/>
        <end position="190"/>
    </location>
</feature>
<gene>
    <name evidence="2" type="ORF">C9374_008666</name>
</gene>
<dbReference type="Proteomes" id="UP000816034">
    <property type="component" value="Unassembled WGS sequence"/>
</dbReference>
<evidence type="ECO:0000313" key="2">
    <source>
        <dbReference type="EMBL" id="KAG2378044.1"/>
    </source>
</evidence>
<organism evidence="2 3">
    <name type="scientific">Naegleria lovaniensis</name>
    <name type="common">Amoeba</name>
    <dbReference type="NCBI Taxonomy" id="51637"/>
    <lineage>
        <taxon>Eukaryota</taxon>
        <taxon>Discoba</taxon>
        <taxon>Heterolobosea</taxon>
        <taxon>Tetramitia</taxon>
        <taxon>Eutetramitia</taxon>
        <taxon>Vahlkampfiidae</taxon>
        <taxon>Naegleria</taxon>
    </lineage>
</organism>
<evidence type="ECO:0000256" key="1">
    <source>
        <dbReference type="SAM" id="Coils"/>
    </source>
</evidence>
<protein>
    <submittedName>
        <fullName evidence="2">Uncharacterized protein</fullName>
    </submittedName>
</protein>
<dbReference type="RefSeq" id="XP_044545306.1">
    <property type="nucleotide sequence ID" value="XM_044698767.1"/>
</dbReference>
<accession>A0AA88KKP9</accession>
<evidence type="ECO:0000313" key="3">
    <source>
        <dbReference type="Proteomes" id="UP000816034"/>
    </source>
</evidence>
<reference evidence="2 3" key="1">
    <citation type="journal article" date="2018" name="BMC Genomics">
        <title>The genome of Naegleria lovaniensis, the basis for a comparative approach to unravel pathogenicity factors of the human pathogenic amoeba N. fowleri.</title>
        <authorList>
            <person name="Liechti N."/>
            <person name="Schurch N."/>
            <person name="Bruggmann R."/>
            <person name="Wittwer M."/>
        </authorList>
    </citation>
    <scope>NUCLEOTIDE SEQUENCE [LARGE SCALE GENOMIC DNA]</scope>
    <source>
        <strain evidence="2 3">ATCC 30569</strain>
    </source>
</reference>
<comment type="caution">
    <text evidence="2">The sequence shown here is derived from an EMBL/GenBank/DDBJ whole genome shotgun (WGS) entry which is preliminary data.</text>
</comment>
<sequence length="199" mass="22990">MERCSMTSSRVVDTQLENSKLMDMNKKLLERVSDLELRWNHVAEEDEQVIKDVESTMEKKLASLEKTVMNPLVSTLKESEANNAKLVSYSQKLKSERNDLRKRVSQLLSQVNVKNEENEKLHMELTQIQSKHEESIQKLKLQYEQKILQLNTKINAERNASYSNGGQTAIDMYKRKLQAAELQIRELKKSVGGGTPQRK</sequence>